<gene>
    <name evidence="1" type="ORF">BWD14_15275</name>
</gene>
<dbReference type="AlphaFoldDB" id="A0AB73MPR9"/>
<sequence length="59" mass="6908">MSFLFSLPERSSCKNFIETFPTQNYITRCPKFCCKTEIGLKMVPYSVEMNKVPFCLIFV</sequence>
<name>A0AB73MPR9_9LEPT</name>
<evidence type="ECO:0000313" key="1">
    <source>
        <dbReference type="EMBL" id="ONF91868.1"/>
    </source>
</evidence>
<reference evidence="1 2" key="1">
    <citation type="submission" date="2017-01" db="EMBL/GenBank/DDBJ databases">
        <title>Comparative genomic analysis of Brazilian Leptospira santarosai.</title>
        <authorList>
            <person name="Moreno L.Z."/>
            <person name="Miraglia F."/>
            <person name="Kremer F.S."/>
            <person name="Eslabao M.R."/>
            <person name="Lilenbaum W."/>
            <person name="Dellagostin O.A."/>
            <person name="Moreno A.M."/>
        </authorList>
    </citation>
    <scope>NUCLEOTIDE SEQUENCE [LARGE SCALE GENOMIC DNA]</scope>
    <source>
        <strain evidence="1 2">M52/8-19</strain>
    </source>
</reference>
<proteinExistence type="predicted"/>
<organism evidence="1 2">
    <name type="scientific">Leptospira santarosai</name>
    <dbReference type="NCBI Taxonomy" id="28183"/>
    <lineage>
        <taxon>Bacteria</taxon>
        <taxon>Pseudomonadati</taxon>
        <taxon>Spirochaetota</taxon>
        <taxon>Spirochaetia</taxon>
        <taxon>Leptospirales</taxon>
        <taxon>Leptospiraceae</taxon>
        <taxon>Leptospira</taxon>
    </lineage>
</organism>
<dbReference type="Proteomes" id="UP000189337">
    <property type="component" value="Unassembled WGS sequence"/>
</dbReference>
<evidence type="ECO:0000313" key="2">
    <source>
        <dbReference type="Proteomes" id="UP000189337"/>
    </source>
</evidence>
<dbReference type="EMBL" id="MTSU01000016">
    <property type="protein sequence ID" value="ONF91868.1"/>
    <property type="molecule type" value="Genomic_DNA"/>
</dbReference>
<comment type="caution">
    <text evidence="1">The sequence shown here is derived from an EMBL/GenBank/DDBJ whole genome shotgun (WGS) entry which is preliminary data.</text>
</comment>
<protein>
    <submittedName>
        <fullName evidence="1">Uncharacterized protein</fullName>
    </submittedName>
</protein>
<accession>A0AB73MPR9</accession>